<organism evidence="1 2">
    <name type="scientific">Rattus norvegicus</name>
    <name type="common">Rat</name>
    <dbReference type="NCBI Taxonomy" id="10116"/>
    <lineage>
        <taxon>Eukaryota</taxon>
        <taxon>Metazoa</taxon>
        <taxon>Chordata</taxon>
        <taxon>Craniata</taxon>
        <taxon>Vertebrata</taxon>
        <taxon>Euteleostomi</taxon>
        <taxon>Mammalia</taxon>
        <taxon>Eutheria</taxon>
        <taxon>Euarchontoglires</taxon>
        <taxon>Glires</taxon>
        <taxon>Rodentia</taxon>
        <taxon>Myomorpha</taxon>
        <taxon>Muroidea</taxon>
        <taxon>Muridae</taxon>
        <taxon>Murinae</taxon>
        <taxon>Rattus</taxon>
    </lineage>
</organism>
<gene>
    <name evidence="1" type="ORF">rCG_26857</name>
</gene>
<dbReference type="AlphaFoldDB" id="A6HNQ7"/>
<evidence type="ECO:0000313" key="1">
    <source>
        <dbReference type="EMBL" id="EDL79658.1"/>
    </source>
</evidence>
<protein>
    <submittedName>
        <fullName evidence="1">RCG26857</fullName>
    </submittedName>
</protein>
<feature type="non-terminal residue" evidence="1">
    <location>
        <position position="29"/>
    </location>
</feature>
<name>A6HNQ7_RAT</name>
<sequence length="29" mass="3469">MKTKSHFLNFNFKNSQYIFLLCQTSVNNT</sequence>
<reference evidence="2" key="1">
    <citation type="submission" date="2005-09" db="EMBL/GenBank/DDBJ databases">
        <authorList>
            <person name="Mural R.J."/>
            <person name="Li P.W."/>
            <person name="Adams M.D."/>
            <person name="Amanatides P.G."/>
            <person name="Baden-Tillson H."/>
            <person name="Barnstead M."/>
            <person name="Chin S.H."/>
            <person name="Dew I."/>
            <person name="Evans C.A."/>
            <person name="Ferriera S."/>
            <person name="Flanigan M."/>
            <person name="Fosler C."/>
            <person name="Glodek A."/>
            <person name="Gu Z."/>
            <person name="Holt R.A."/>
            <person name="Jennings D."/>
            <person name="Kraft C.L."/>
            <person name="Lu F."/>
            <person name="Nguyen T."/>
            <person name="Nusskern D.R."/>
            <person name="Pfannkoch C.M."/>
            <person name="Sitter C."/>
            <person name="Sutton G.G."/>
            <person name="Venter J.C."/>
            <person name="Wang Z."/>
            <person name="Woodage T."/>
            <person name="Zheng X.H."/>
            <person name="Zhong F."/>
        </authorList>
    </citation>
    <scope>NUCLEOTIDE SEQUENCE [LARGE SCALE GENOMIC DNA]</scope>
    <source>
        <strain>BN</strain>
        <strain evidence="2">Sprague-Dawley</strain>
    </source>
</reference>
<accession>A6HNQ7</accession>
<dbReference type="EMBL" id="CH473949">
    <property type="protein sequence ID" value="EDL79658.1"/>
    <property type="molecule type" value="Genomic_DNA"/>
</dbReference>
<proteinExistence type="predicted"/>
<dbReference type="Proteomes" id="UP000234681">
    <property type="component" value="Chromosome 3"/>
</dbReference>
<evidence type="ECO:0000313" key="2">
    <source>
        <dbReference type="Proteomes" id="UP000234681"/>
    </source>
</evidence>